<evidence type="ECO:0000313" key="6">
    <source>
        <dbReference type="Proteomes" id="UP000565205"/>
    </source>
</evidence>
<dbReference type="Proteomes" id="UP000565205">
    <property type="component" value="Unassembled WGS sequence"/>
</dbReference>
<name>A0A850NTX1_9PROT</name>
<keyword evidence="2" id="KW-0732">Signal</keyword>
<evidence type="ECO:0000256" key="1">
    <source>
        <dbReference type="SAM" id="MobiDB-lite"/>
    </source>
</evidence>
<keyword evidence="5" id="KW-1185">Reference proteome</keyword>
<evidence type="ECO:0000313" key="4">
    <source>
        <dbReference type="EMBL" id="NVN31226.1"/>
    </source>
</evidence>
<dbReference type="AlphaFoldDB" id="A0A850NTX1"/>
<reference evidence="4 6" key="1">
    <citation type="submission" date="2020-06" db="EMBL/GenBank/DDBJ databases">
        <title>Description of novel acetic acid bacteria.</title>
        <authorList>
            <person name="Sombolestani A."/>
        </authorList>
    </citation>
    <scope>NUCLEOTIDE SEQUENCE [LARGE SCALE GENOMIC DNA]</scope>
    <source>
        <strain evidence="4 6">LMG 26838</strain>
    </source>
</reference>
<evidence type="ECO:0000313" key="3">
    <source>
        <dbReference type="EMBL" id="MBB3175369.1"/>
    </source>
</evidence>
<dbReference type="EMBL" id="JABXXQ010000316">
    <property type="protein sequence ID" value="NVN31226.1"/>
    <property type="molecule type" value="Genomic_DNA"/>
</dbReference>
<reference evidence="3 5" key="2">
    <citation type="submission" date="2020-08" db="EMBL/GenBank/DDBJ databases">
        <title>Genomic Encyclopedia of Type Strains, Phase III (KMG-III): the genomes of soil and plant-associated and newly described type strains.</title>
        <authorList>
            <person name="Whitman W."/>
        </authorList>
    </citation>
    <scope>NUCLEOTIDE SEQUENCE [LARGE SCALE GENOMIC DNA]</scope>
    <source>
        <strain evidence="3 5">CECT 8088</strain>
    </source>
</reference>
<evidence type="ECO:0000256" key="2">
    <source>
        <dbReference type="SAM" id="SignalP"/>
    </source>
</evidence>
<comment type="caution">
    <text evidence="4">The sequence shown here is derived from an EMBL/GenBank/DDBJ whole genome shotgun (WGS) entry which is preliminary data.</text>
</comment>
<dbReference type="Proteomes" id="UP000557688">
    <property type="component" value="Unassembled WGS sequence"/>
</dbReference>
<evidence type="ECO:0008006" key="7">
    <source>
        <dbReference type="Google" id="ProtNLM"/>
    </source>
</evidence>
<proteinExistence type="predicted"/>
<dbReference type="RefSeq" id="WP_176625391.1">
    <property type="nucleotide sequence ID" value="NZ_JABXXQ010000316.1"/>
</dbReference>
<sequence length="158" mass="16402">MTRSHLLLAAALAAGFASTAARAQPAPDANDLKQLDHDAMERAEHGPARNWGPPVPQSSIAQPKLSPLPIPATCMGVADDSLILAAPVAGSKSIGTTGDSIADTGVVQAGYHQVLYRGRTTGWVLGSLVHPYRNKFNPSAKCTLMGETSTGAVGYSIR</sequence>
<accession>A0A850NTX1</accession>
<protein>
    <recommendedName>
        <fullName evidence="7">SH3 domain-containing protein</fullName>
    </recommendedName>
</protein>
<feature type="signal peptide" evidence="2">
    <location>
        <begin position="1"/>
        <end position="23"/>
    </location>
</feature>
<feature type="region of interest" description="Disordered" evidence="1">
    <location>
        <begin position="44"/>
        <end position="63"/>
    </location>
</feature>
<feature type="chain" id="PRO_5036418692" description="SH3 domain-containing protein" evidence="2">
    <location>
        <begin position="24"/>
        <end position="158"/>
    </location>
</feature>
<dbReference type="EMBL" id="JACHXV010000028">
    <property type="protein sequence ID" value="MBB3175369.1"/>
    <property type="molecule type" value="Genomic_DNA"/>
</dbReference>
<gene>
    <name evidence="3" type="ORF">FHR90_003224</name>
    <name evidence="4" type="ORF">HUK83_12890</name>
</gene>
<evidence type="ECO:0000313" key="5">
    <source>
        <dbReference type="Proteomes" id="UP000557688"/>
    </source>
</evidence>
<organism evidence="4 6">
    <name type="scientific">Endobacter medicaginis</name>
    <dbReference type="NCBI Taxonomy" id="1181271"/>
    <lineage>
        <taxon>Bacteria</taxon>
        <taxon>Pseudomonadati</taxon>
        <taxon>Pseudomonadota</taxon>
        <taxon>Alphaproteobacteria</taxon>
        <taxon>Acetobacterales</taxon>
        <taxon>Acetobacteraceae</taxon>
        <taxon>Endobacter</taxon>
    </lineage>
</organism>